<keyword evidence="2" id="KW-0812">Transmembrane</keyword>
<evidence type="ECO:0000313" key="4">
    <source>
        <dbReference type="Proteomes" id="UP001497623"/>
    </source>
</evidence>
<dbReference type="EMBL" id="CAXKWB010000941">
    <property type="protein sequence ID" value="CAL4062890.1"/>
    <property type="molecule type" value="Genomic_DNA"/>
</dbReference>
<feature type="transmembrane region" description="Helical" evidence="2">
    <location>
        <begin position="385"/>
        <end position="404"/>
    </location>
</feature>
<dbReference type="InterPro" id="IPR011701">
    <property type="entry name" value="MFS"/>
</dbReference>
<evidence type="ECO:0000256" key="1">
    <source>
        <dbReference type="SAM" id="MobiDB-lite"/>
    </source>
</evidence>
<organism evidence="3 4">
    <name type="scientific">Meganyctiphanes norvegica</name>
    <name type="common">Northern krill</name>
    <name type="synonym">Thysanopoda norvegica</name>
    <dbReference type="NCBI Taxonomy" id="48144"/>
    <lineage>
        <taxon>Eukaryota</taxon>
        <taxon>Metazoa</taxon>
        <taxon>Ecdysozoa</taxon>
        <taxon>Arthropoda</taxon>
        <taxon>Crustacea</taxon>
        <taxon>Multicrustacea</taxon>
        <taxon>Malacostraca</taxon>
        <taxon>Eumalacostraca</taxon>
        <taxon>Eucarida</taxon>
        <taxon>Euphausiacea</taxon>
        <taxon>Euphausiidae</taxon>
        <taxon>Meganyctiphanes</taxon>
    </lineage>
</organism>
<dbReference type="InterPro" id="IPR050327">
    <property type="entry name" value="Proton-linked_MCT"/>
</dbReference>
<protein>
    <submittedName>
        <fullName evidence="3">Uncharacterized protein</fullName>
    </submittedName>
</protein>
<feature type="non-terminal residue" evidence="3">
    <location>
        <position position="489"/>
    </location>
</feature>
<reference evidence="3 4" key="1">
    <citation type="submission" date="2024-05" db="EMBL/GenBank/DDBJ databases">
        <authorList>
            <person name="Wallberg A."/>
        </authorList>
    </citation>
    <scope>NUCLEOTIDE SEQUENCE [LARGE SCALE GENOMIC DNA]</scope>
</reference>
<feature type="transmembrane region" description="Helical" evidence="2">
    <location>
        <begin position="293"/>
        <end position="311"/>
    </location>
</feature>
<feature type="transmembrane region" description="Helical" evidence="2">
    <location>
        <begin position="262"/>
        <end position="281"/>
    </location>
</feature>
<name>A0AAV2PRX2_MEGNR</name>
<dbReference type="AlphaFoldDB" id="A0AAV2PRX2"/>
<gene>
    <name evidence="3" type="ORF">MNOR_LOCUS2906</name>
</gene>
<evidence type="ECO:0000256" key="2">
    <source>
        <dbReference type="SAM" id="Phobius"/>
    </source>
</evidence>
<keyword evidence="4" id="KW-1185">Reference proteome</keyword>
<keyword evidence="2" id="KW-0472">Membrane</keyword>
<proteinExistence type="predicted"/>
<dbReference type="Pfam" id="PF07690">
    <property type="entry name" value="MFS_1"/>
    <property type="match status" value="1"/>
</dbReference>
<feature type="transmembrane region" description="Helical" evidence="2">
    <location>
        <begin position="228"/>
        <end position="250"/>
    </location>
</feature>
<feature type="region of interest" description="Disordered" evidence="1">
    <location>
        <begin position="48"/>
        <end position="68"/>
    </location>
</feature>
<feature type="transmembrane region" description="Helical" evidence="2">
    <location>
        <begin position="317"/>
        <end position="343"/>
    </location>
</feature>
<comment type="caution">
    <text evidence="3">The sequence shown here is derived from an EMBL/GenBank/DDBJ whole genome shotgun (WGS) entry which is preliminary data.</text>
</comment>
<dbReference type="PANTHER" id="PTHR11360:SF286">
    <property type="entry name" value="GH22266P"/>
    <property type="match status" value="1"/>
</dbReference>
<evidence type="ECO:0000313" key="3">
    <source>
        <dbReference type="EMBL" id="CAL4062890.1"/>
    </source>
</evidence>
<dbReference type="Gene3D" id="1.20.1250.20">
    <property type="entry name" value="MFS general substrate transporter like domains"/>
    <property type="match status" value="1"/>
</dbReference>
<dbReference type="Proteomes" id="UP001497623">
    <property type="component" value="Unassembled WGS sequence"/>
</dbReference>
<dbReference type="InterPro" id="IPR036259">
    <property type="entry name" value="MFS_trans_sf"/>
</dbReference>
<accession>A0AAV2PRX2</accession>
<sequence length="489" mass="53863">MANKLQAPRDHDVIVRKRLMARRASTYAAYSHSVAPAKLYTRPLAGPHISSSERKIPQTRPGSTMTHYRSTRPITSFVDVTLPGLESQPLYNMKRFVQKIMLRVSSHYISIDSINYVLLCTVVHDLRQSGFEYKNGLIHENTPLVIRHCMAFAAVAVRAKDFHEIQLTMLYLGNPRYLHIRKLGASDRLCAVVIKSDNQSIVSCGCCPESMIGTLQQMMDFSLMKNPAFLLIGIANLFGMLGFYTPFVYLPAAAEAKGVDKTAATFLVSIIGITNTVGRVLSGLIADIPCVSALWVNNICIVASGLCVFLTPFATTYGSFCTIAVFFGFFVSPYIALTSIIIVDLLGLSQLTNAFGLLCIFRGVAGIIGPPLSGSIYDATQSYDVSFYVAGCLLFICAGLHIFVPCVQKYCTKDTIPIRYTTNLDYMQADPYLGTVDEEEEGPIVYEREGLGIILDVKAKDIEDVSDIKKNTIIESEDNEKDADKISAL</sequence>
<keyword evidence="2" id="KW-1133">Transmembrane helix</keyword>
<dbReference type="SUPFAM" id="SSF103473">
    <property type="entry name" value="MFS general substrate transporter"/>
    <property type="match status" value="1"/>
</dbReference>
<dbReference type="GO" id="GO:0008028">
    <property type="term" value="F:monocarboxylic acid transmembrane transporter activity"/>
    <property type="evidence" value="ECO:0007669"/>
    <property type="project" value="TreeGrafter"/>
</dbReference>
<feature type="transmembrane region" description="Helical" evidence="2">
    <location>
        <begin position="355"/>
        <end position="373"/>
    </location>
</feature>
<dbReference type="PANTHER" id="PTHR11360">
    <property type="entry name" value="MONOCARBOXYLATE TRANSPORTER"/>
    <property type="match status" value="1"/>
</dbReference>